<gene>
    <name evidence="17" type="ORF">NEA10_09010</name>
</gene>
<evidence type="ECO:0000256" key="8">
    <source>
        <dbReference type="ARBA" id="ARBA00022840"/>
    </source>
</evidence>
<evidence type="ECO:0000256" key="6">
    <source>
        <dbReference type="ARBA" id="ARBA00022723"/>
    </source>
</evidence>
<accession>A0ABY5AUC1</accession>
<feature type="transmembrane region" description="Helical" evidence="15">
    <location>
        <begin position="179"/>
        <end position="205"/>
    </location>
</feature>
<comment type="cofactor">
    <cofactor evidence="2">
        <name>Mg(2+)</name>
        <dbReference type="ChEBI" id="CHEBI:18420"/>
    </cofactor>
</comment>
<keyword evidence="5 15" id="KW-0812">Transmembrane</keyword>
<keyword evidence="8" id="KW-0067">ATP-binding</keyword>
<dbReference type="CDD" id="cd07302">
    <property type="entry name" value="CHD"/>
    <property type="match status" value="1"/>
</dbReference>
<reference evidence="17" key="1">
    <citation type="submission" date="2022-06" db="EMBL/GenBank/DDBJ databases">
        <title>Genome sequence of Phormidium yuhuli AB48 isolated from an industrial photobioreactor environment.</title>
        <authorList>
            <person name="Qiu Y."/>
            <person name="Noonan A.J.C."/>
            <person name="Dofher K."/>
            <person name="Koch M."/>
            <person name="Kieft B."/>
            <person name="Lin X."/>
            <person name="Ziels R.M."/>
            <person name="Hallam S.J."/>
        </authorList>
    </citation>
    <scope>NUCLEOTIDE SEQUENCE</scope>
    <source>
        <strain evidence="17">AB48</strain>
    </source>
</reference>
<feature type="transmembrane region" description="Helical" evidence="15">
    <location>
        <begin position="43"/>
        <end position="63"/>
    </location>
</feature>
<dbReference type="EC" id="4.6.1.1" evidence="4"/>
<feature type="transmembrane region" description="Helical" evidence="15">
    <location>
        <begin position="75"/>
        <end position="94"/>
    </location>
</feature>
<evidence type="ECO:0000256" key="11">
    <source>
        <dbReference type="ARBA" id="ARBA00022998"/>
    </source>
</evidence>
<dbReference type="Proteomes" id="UP001056708">
    <property type="component" value="Chromosome"/>
</dbReference>
<proteinExistence type="inferred from homology"/>
<dbReference type="Gene3D" id="3.30.70.1230">
    <property type="entry name" value="Nucleotide cyclase"/>
    <property type="match status" value="1"/>
</dbReference>
<comment type="subcellular location">
    <subcellularLocation>
        <location evidence="3">Membrane</location>
        <topology evidence="3">Multi-pass membrane protein</topology>
    </subcellularLocation>
</comment>
<dbReference type="Pfam" id="PF00211">
    <property type="entry name" value="Guanylate_cyc"/>
    <property type="match status" value="1"/>
</dbReference>
<evidence type="ECO:0000256" key="14">
    <source>
        <dbReference type="RuleBase" id="RU000405"/>
    </source>
</evidence>
<comment type="similarity">
    <text evidence="14">Belongs to the adenylyl cyclase class-4/guanylyl cyclase family.</text>
</comment>
<dbReference type="SUPFAM" id="SSF55073">
    <property type="entry name" value="Nucleotide cyclase"/>
    <property type="match status" value="1"/>
</dbReference>
<evidence type="ECO:0000256" key="15">
    <source>
        <dbReference type="SAM" id="Phobius"/>
    </source>
</evidence>
<evidence type="ECO:0000259" key="16">
    <source>
        <dbReference type="PROSITE" id="PS50125"/>
    </source>
</evidence>
<feature type="transmembrane region" description="Helical" evidence="15">
    <location>
        <begin position="106"/>
        <end position="125"/>
    </location>
</feature>
<dbReference type="PROSITE" id="PS50125">
    <property type="entry name" value="GUANYLATE_CYCLASE_2"/>
    <property type="match status" value="1"/>
</dbReference>
<dbReference type="InterPro" id="IPR001054">
    <property type="entry name" value="A/G_cyclase"/>
</dbReference>
<evidence type="ECO:0000256" key="7">
    <source>
        <dbReference type="ARBA" id="ARBA00022741"/>
    </source>
</evidence>
<dbReference type="InterPro" id="IPR018297">
    <property type="entry name" value="A/G_cyclase_CS"/>
</dbReference>
<keyword evidence="18" id="KW-1185">Reference proteome</keyword>
<evidence type="ECO:0000313" key="18">
    <source>
        <dbReference type="Proteomes" id="UP001056708"/>
    </source>
</evidence>
<sequence>MNQVKWRRDLQGALTFLKTFAEYHAPRIREYEVWRDRFIHHRLGVGVWLVGLVYLSFLILELWSLYFEPEDFDPMWLTTQLTTLMAMGVCGLLVRSPWGQRHSGLVFLFFSGTVTLIPQVQRAMAGLLEPSLLVWPAMFLGQATLIPVCWRLHVVAQLLALGSYLVLDQVFQIPSQIPLANLSYFGLWMYLAWICLICNLCVYLYERLRRSEFTARQQLEEAYHRITEEQERSERLLLNILPYTIAKRLKEQTEYVAIADSFSHAGVLFADIVGFTALSTKVSPPELVQLLNEIFSEFDRLADLHGLEKIKTIGDAYMVVSGLPEARDDYAEAIADMALDMRDALIQFNQDHQLEDYPVFSMRVGIAIGPVVAGVIGLKKFIYDLWGDTVNLASRMESHGLPDAIQVTEDTYLALKQKYHLEYRGEIEIKGKGKTPTYLLLDKGPKPSSHKPSDCH</sequence>
<evidence type="ECO:0000256" key="12">
    <source>
        <dbReference type="ARBA" id="ARBA00023136"/>
    </source>
</evidence>
<protein>
    <recommendedName>
        <fullName evidence="4">adenylate cyclase</fullName>
        <ecNumber evidence="4">4.6.1.1</ecNumber>
    </recommendedName>
</protein>
<evidence type="ECO:0000256" key="10">
    <source>
        <dbReference type="ARBA" id="ARBA00022989"/>
    </source>
</evidence>
<evidence type="ECO:0000313" key="17">
    <source>
        <dbReference type="EMBL" id="USR92834.1"/>
    </source>
</evidence>
<name>A0ABY5AUC1_9CYAN</name>
<evidence type="ECO:0000256" key="3">
    <source>
        <dbReference type="ARBA" id="ARBA00004141"/>
    </source>
</evidence>
<keyword evidence="12 15" id="KW-0472">Membrane</keyword>
<organism evidence="17 18">
    <name type="scientific">Phormidium yuhuli AB48</name>
    <dbReference type="NCBI Taxonomy" id="2940671"/>
    <lineage>
        <taxon>Bacteria</taxon>
        <taxon>Bacillati</taxon>
        <taxon>Cyanobacteriota</taxon>
        <taxon>Cyanophyceae</taxon>
        <taxon>Oscillatoriophycideae</taxon>
        <taxon>Oscillatoriales</taxon>
        <taxon>Oscillatoriaceae</taxon>
        <taxon>Phormidium</taxon>
        <taxon>Phormidium yuhuli</taxon>
    </lineage>
</organism>
<dbReference type="PANTHER" id="PTHR45627:SF12">
    <property type="entry name" value="ADENYLATE CYCLASE TYPE 2"/>
    <property type="match status" value="1"/>
</dbReference>
<dbReference type="EMBL" id="CP098611">
    <property type="protein sequence ID" value="USR92834.1"/>
    <property type="molecule type" value="Genomic_DNA"/>
</dbReference>
<keyword evidence="9" id="KW-0460">Magnesium</keyword>
<feature type="domain" description="Guanylate cyclase" evidence="16">
    <location>
        <begin position="266"/>
        <end position="397"/>
    </location>
</feature>
<keyword evidence="11" id="KW-0115">cAMP biosynthesis</keyword>
<dbReference type="PROSITE" id="PS00452">
    <property type="entry name" value="GUANYLATE_CYCLASE_1"/>
    <property type="match status" value="1"/>
</dbReference>
<evidence type="ECO:0000256" key="13">
    <source>
        <dbReference type="ARBA" id="ARBA00023239"/>
    </source>
</evidence>
<keyword evidence="13 14" id="KW-0456">Lyase</keyword>
<evidence type="ECO:0000256" key="1">
    <source>
        <dbReference type="ARBA" id="ARBA00001593"/>
    </source>
</evidence>
<evidence type="ECO:0000256" key="4">
    <source>
        <dbReference type="ARBA" id="ARBA00012201"/>
    </source>
</evidence>
<dbReference type="InterPro" id="IPR029787">
    <property type="entry name" value="Nucleotide_cyclase"/>
</dbReference>
<evidence type="ECO:0000256" key="2">
    <source>
        <dbReference type="ARBA" id="ARBA00001946"/>
    </source>
</evidence>
<dbReference type="PANTHER" id="PTHR45627">
    <property type="entry name" value="ADENYLATE CYCLASE TYPE 1"/>
    <property type="match status" value="1"/>
</dbReference>
<evidence type="ECO:0000256" key="9">
    <source>
        <dbReference type="ARBA" id="ARBA00022842"/>
    </source>
</evidence>
<keyword evidence="10 15" id="KW-1133">Transmembrane helix</keyword>
<evidence type="ECO:0000256" key="5">
    <source>
        <dbReference type="ARBA" id="ARBA00022692"/>
    </source>
</evidence>
<dbReference type="SMART" id="SM00044">
    <property type="entry name" value="CYCc"/>
    <property type="match status" value="1"/>
</dbReference>
<keyword evidence="7" id="KW-0547">Nucleotide-binding</keyword>
<comment type="catalytic activity">
    <reaction evidence="1">
        <text>ATP = 3',5'-cyclic AMP + diphosphate</text>
        <dbReference type="Rhea" id="RHEA:15389"/>
        <dbReference type="ChEBI" id="CHEBI:30616"/>
        <dbReference type="ChEBI" id="CHEBI:33019"/>
        <dbReference type="ChEBI" id="CHEBI:58165"/>
        <dbReference type="EC" id="4.6.1.1"/>
    </reaction>
</comment>
<keyword evidence="6" id="KW-0479">Metal-binding</keyword>